<protein>
    <submittedName>
        <fullName evidence="2">Uncharacterized protein</fullName>
    </submittedName>
</protein>
<dbReference type="Proteomes" id="UP000598146">
    <property type="component" value="Unassembled WGS sequence"/>
</dbReference>
<name>A0A931C764_9ACTN</name>
<gene>
    <name evidence="2" type="ORF">I4J89_09660</name>
</gene>
<comment type="caution">
    <text evidence="2">The sequence shown here is derived from an EMBL/GenBank/DDBJ whole genome shotgun (WGS) entry which is preliminary data.</text>
</comment>
<dbReference type="RefSeq" id="WP_196413533.1">
    <property type="nucleotide sequence ID" value="NZ_JADQTO010000004.1"/>
</dbReference>
<reference evidence="2" key="1">
    <citation type="submission" date="2020-11" db="EMBL/GenBank/DDBJ databases">
        <title>Isolation and identification of active actinomycetes.</title>
        <authorList>
            <person name="Sun X."/>
        </authorList>
    </citation>
    <scope>NUCLEOTIDE SEQUENCE</scope>
    <source>
        <strain evidence="2">NEAU-A11</strain>
    </source>
</reference>
<evidence type="ECO:0000313" key="3">
    <source>
        <dbReference type="Proteomes" id="UP000598146"/>
    </source>
</evidence>
<keyword evidence="1" id="KW-0732">Signal</keyword>
<keyword evidence="3" id="KW-1185">Reference proteome</keyword>
<dbReference type="EMBL" id="JADQTO010000004">
    <property type="protein sequence ID" value="MBG0561728.1"/>
    <property type="molecule type" value="Genomic_DNA"/>
</dbReference>
<sequence>MLKSSWTAAAAAAVLAGVLVAVAPDPPSVRDGDALLLVGRDGDQPDGPLHFVLEGKPVRGLYPGAVKQMKITVRNPLGFRISLQRLTATVSSSSRRGCPATAGNLRVREYSGRLPATVAATGRTELDGSIPIVMPVNASEKCAGADFTITVSGVGHRMSR</sequence>
<evidence type="ECO:0000313" key="2">
    <source>
        <dbReference type="EMBL" id="MBG0561728.1"/>
    </source>
</evidence>
<feature type="signal peptide" evidence="1">
    <location>
        <begin position="1"/>
        <end position="23"/>
    </location>
</feature>
<proteinExistence type="predicted"/>
<feature type="chain" id="PRO_5039417054" evidence="1">
    <location>
        <begin position="24"/>
        <end position="160"/>
    </location>
</feature>
<organism evidence="2 3">
    <name type="scientific">Actinoplanes aureus</name>
    <dbReference type="NCBI Taxonomy" id="2792083"/>
    <lineage>
        <taxon>Bacteria</taxon>
        <taxon>Bacillati</taxon>
        <taxon>Actinomycetota</taxon>
        <taxon>Actinomycetes</taxon>
        <taxon>Micromonosporales</taxon>
        <taxon>Micromonosporaceae</taxon>
        <taxon>Actinoplanes</taxon>
    </lineage>
</organism>
<dbReference type="AlphaFoldDB" id="A0A931C764"/>
<accession>A0A931C764</accession>
<evidence type="ECO:0000256" key="1">
    <source>
        <dbReference type="SAM" id="SignalP"/>
    </source>
</evidence>